<comment type="function">
    <text evidence="1 14">Probable transporter of a GTP-driven Fe(2+) uptake system.</text>
</comment>
<feature type="transmembrane region" description="Helical" evidence="14">
    <location>
        <begin position="374"/>
        <end position="400"/>
    </location>
</feature>
<sequence length="632" mass="68796">MSTLSVALTGNPNTGKSTIFNELTGARQKIGNWPGVTVDKKMGYVSHDNRAISIVDLPGTYSINARSPEEQIVIDYLLNEGPDIVVDVVDSSNIERNLFLTLQLLEHRIPVLIDLNMMDEAAAHGLKISSKKLSEALGMPVVETVGRSNKSTRKLLDIFTSTVMNNYKNSELIENHIKTVEAVRTGDLNDELKEEKIISLRYELIDKISADVLVRNDPKKNFSEHLDRILANGFLALPLLLVILYLVFSISFTWVGKPLQDALGDFISDTLSPWVAGGLESLQVAPWLDSLISDGIINGMGSVIAFVPLIFTLFFCLSFLDGTGYMARIAFVMDPIMRRAGLTGKGIMPLVMGFGCGVPAIMGARALDSEKDRLISILITPFLTCSAKLPIMALFAAMFFPDNAVNVVFSMYIAGLVMAIVMAKVLSFTTFKNERSSFFLELPPYRMPDMKTVLLETWDKGKGYLIKAGTIIFSMSILIWFLSNYNLSGPTEDMDQSLLASVGSAMSALFTLHGFSSWESGAAIVTGILAKESVVSTMGIIYGVSGVSTEASDAAETASQLIGSMGGAFTALSALSFMIFSQLYTPCVTALGTIKKETGKWKWVAFAALYTFAAAWIVSLLVYQGGKLLGFD</sequence>
<dbReference type="InterPro" id="IPR003373">
    <property type="entry name" value="Fe2_transport_prot-B"/>
</dbReference>
<keyword evidence="9 14" id="KW-0408">Iron</keyword>
<dbReference type="PRINTS" id="PR00326">
    <property type="entry name" value="GTP1OBG"/>
</dbReference>
<keyword evidence="6 14" id="KW-0812">Transmembrane</keyword>
<feature type="transmembrane region" description="Helical" evidence="14">
    <location>
        <begin position="347"/>
        <end position="367"/>
    </location>
</feature>
<keyword evidence="10" id="KW-0406">Ion transport</keyword>
<evidence type="ECO:0000256" key="8">
    <source>
        <dbReference type="ARBA" id="ARBA00022989"/>
    </source>
</evidence>
<evidence type="ECO:0000256" key="11">
    <source>
        <dbReference type="ARBA" id="ARBA00023134"/>
    </source>
</evidence>
<accession>A0ABT9Y4J0</accession>
<dbReference type="InterPro" id="IPR011642">
    <property type="entry name" value="Gate_dom"/>
</dbReference>
<feature type="transmembrane region" description="Helical" evidence="14">
    <location>
        <begin position="229"/>
        <end position="254"/>
    </location>
</feature>
<reference evidence="16 17" key="1">
    <citation type="submission" date="2023-07" db="EMBL/GenBank/DDBJ databases">
        <title>Genomic Encyclopedia of Type Strains, Phase IV (KMG-IV): sequencing the most valuable type-strain genomes for metagenomic binning, comparative biology and taxonomic classification.</title>
        <authorList>
            <person name="Goeker M."/>
        </authorList>
    </citation>
    <scope>NUCLEOTIDE SEQUENCE [LARGE SCALE GENOMIC DNA]</scope>
    <source>
        <strain evidence="16 17">DSM 16980</strain>
    </source>
</reference>
<evidence type="ECO:0000256" key="3">
    <source>
        <dbReference type="ARBA" id="ARBA00022448"/>
    </source>
</evidence>
<dbReference type="NCBIfam" id="TIGR00437">
    <property type="entry name" value="feoB"/>
    <property type="match status" value="1"/>
</dbReference>
<dbReference type="Pfam" id="PF07664">
    <property type="entry name" value="FeoB_C"/>
    <property type="match status" value="1"/>
</dbReference>
<evidence type="ECO:0000256" key="7">
    <source>
        <dbReference type="ARBA" id="ARBA00022741"/>
    </source>
</evidence>
<dbReference type="PANTHER" id="PTHR43185">
    <property type="entry name" value="FERROUS IRON TRANSPORT PROTEIN B"/>
    <property type="match status" value="1"/>
</dbReference>
<evidence type="ECO:0000259" key="15">
    <source>
        <dbReference type="PROSITE" id="PS51711"/>
    </source>
</evidence>
<feature type="transmembrane region" description="Helical" evidence="14">
    <location>
        <begin position="497"/>
        <end position="515"/>
    </location>
</feature>
<dbReference type="Pfam" id="PF07670">
    <property type="entry name" value="Gate"/>
    <property type="match status" value="2"/>
</dbReference>
<keyword evidence="11 14" id="KW-0342">GTP-binding</keyword>
<protein>
    <recommendedName>
        <fullName evidence="13 14">Ferrous iron transport protein B</fullName>
    </recommendedName>
</protein>
<evidence type="ECO:0000256" key="2">
    <source>
        <dbReference type="ARBA" id="ARBA00004651"/>
    </source>
</evidence>
<dbReference type="InterPro" id="IPR006073">
    <property type="entry name" value="GTP-bd"/>
</dbReference>
<dbReference type="PROSITE" id="PS51711">
    <property type="entry name" value="G_FEOB"/>
    <property type="match status" value="1"/>
</dbReference>
<evidence type="ECO:0000313" key="16">
    <source>
        <dbReference type="EMBL" id="MDQ0202742.1"/>
    </source>
</evidence>
<comment type="similarity">
    <text evidence="14">Belongs to the TRAFAC class TrmE-Era-EngA-EngB-Septin-like GTPase superfamily. FeoB GTPase (TC 9.A.8) family.</text>
</comment>
<dbReference type="PANTHER" id="PTHR43185:SF1">
    <property type="entry name" value="FE(2+) TRANSPORTER FEOB"/>
    <property type="match status" value="1"/>
</dbReference>
<dbReference type="InterPro" id="IPR030389">
    <property type="entry name" value="G_FEOB_dom"/>
</dbReference>
<feature type="transmembrane region" description="Helical" evidence="14">
    <location>
        <begin position="304"/>
        <end position="327"/>
    </location>
</feature>
<keyword evidence="5 14" id="KW-0410">Iron transport</keyword>
<dbReference type="Proteomes" id="UP001239167">
    <property type="component" value="Unassembled WGS sequence"/>
</dbReference>
<dbReference type="Pfam" id="PF02421">
    <property type="entry name" value="FeoB_N"/>
    <property type="match status" value="1"/>
</dbReference>
<evidence type="ECO:0000256" key="10">
    <source>
        <dbReference type="ARBA" id="ARBA00023065"/>
    </source>
</evidence>
<keyword evidence="3 14" id="KW-0813">Transport</keyword>
<keyword evidence="17" id="KW-1185">Reference proteome</keyword>
<comment type="subcellular location">
    <subcellularLocation>
        <location evidence="2 14">Cell membrane</location>
        <topology evidence="2 14">Multi-pass membrane protein</topology>
    </subcellularLocation>
</comment>
<dbReference type="EMBL" id="JAUSUE010000002">
    <property type="protein sequence ID" value="MDQ0202742.1"/>
    <property type="molecule type" value="Genomic_DNA"/>
</dbReference>
<comment type="caution">
    <text evidence="16">The sequence shown here is derived from an EMBL/GenBank/DDBJ whole genome shotgun (WGS) entry which is preliminary data.</text>
</comment>
<dbReference type="SUPFAM" id="SSF52540">
    <property type="entry name" value="P-loop containing nucleoside triphosphate hydrolases"/>
    <property type="match status" value="1"/>
</dbReference>
<dbReference type="InterPro" id="IPR011640">
    <property type="entry name" value="Fe2_transport_prot_B_C"/>
</dbReference>
<evidence type="ECO:0000256" key="4">
    <source>
        <dbReference type="ARBA" id="ARBA00022475"/>
    </source>
</evidence>
<feature type="transmembrane region" description="Helical" evidence="14">
    <location>
        <begin position="464"/>
        <end position="485"/>
    </location>
</feature>
<dbReference type="RefSeq" id="WP_196604978.1">
    <property type="nucleotide sequence ID" value="NZ_CP116940.1"/>
</dbReference>
<keyword evidence="12 14" id="KW-0472">Membrane</keyword>
<evidence type="ECO:0000313" key="17">
    <source>
        <dbReference type="Proteomes" id="UP001239167"/>
    </source>
</evidence>
<keyword evidence="7" id="KW-0547">Nucleotide-binding</keyword>
<feature type="transmembrane region" description="Helical" evidence="14">
    <location>
        <begin position="603"/>
        <end position="623"/>
    </location>
</feature>
<name>A0ABT9Y4J0_9FIRM</name>
<dbReference type="InterPro" id="IPR027417">
    <property type="entry name" value="P-loop_NTPase"/>
</dbReference>
<evidence type="ECO:0000256" key="1">
    <source>
        <dbReference type="ARBA" id="ARBA00003926"/>
    </source>
</evidence>
<dbReference type="Gene3D" id="3.40.50.300">
    <property type="entry name" value="P-loop containing nucleotide triphosphate hydrolases"/>
    <property type="match status" value="1"/>
</dbReference>
<evidence type="ECO:0000256" key="13">
    <source>
        <dbReference type="NCBIfam" id="TIGR00437"/>
    </source>
</evidence>
<feature type="domain" description="FeoB-type G" evidence="15">
    <location>
        <begin position="3"/>
        <end position="165"/>
    </location>
</feature>
<gene>
    <name evidence="16" type="ORF">J2S01_000435</name>
</gene>
<evidence type="ECO:0000256" key="5">
    <source>
        <dbReference type="ARBA" id="ARBA00022496"/>
    </source>
</evidence>
<proteinExistence type="inferred from homology"/>
<evidence type="ECO:0000256" key="9">
    <source>
        <dbReference type="ARBA" id="ARBA00023004"/>
    </source>
</evidence>
<evidence type="ECO:0000256" key="14">
    <source>
        <dbReference type="RuleBase" id="RU362098"/>
    </source>
</evidence>
<feature type="transmembrane region" description="Helical" evidence="14">
    <location>
        <begin position="406"/>
        <end position="426"/>
    </location>
</feature>
<evidence type="ECO:0000256" key="12">
    <source>
        <dbReference type="ARBA" id="ARBA00023136"/>
    </source>
</evidence>
<keyword evidence="8 14" id="KW-1133">Transmembrane helix</keyword>
<keyword evidence="4" id="KW-1003">Cell membrane</keyword>
<feature type="transmembrane region" description="Helical" evidence="14">
    <location>
        <begin position="565"/>
        <end position="591"/>
    </location>
</feature>
<organism evidence="16 17">
    <name type="scientific">Pectinatus haikarae</name>
    <dbReference type="NCBI Taxonomy" id="349096"/>
    <lineage>
        <taxon>Bacteria</taxon>
        <taxon>Bacillati</taxon>
        <taxon>Bacillota</taxon>
        <taxon>Negativicutes</taxon>
        <taxon>Selenomonadales</taxon>
        <taxon>Selenomonadaceae</taxon>
        <taxon>Pectinatus</taxon>
    </lineage>
</organism>
<dbReference type="InterPro" id="IPR050860">
    <property type="entry name" value="FeoB_GTPase"/>
</dbReference>
<evidence type="ECO:0000256" key="6">
    <source>
        <dbReference type="ARBA" id="ARBA00022692"/>
    </source>
</evidence>
<dbReference type="CDD" id="cd01879">
    <property type="entry name" value="FeoB"/>
    <property type="match status" value="1"/>
</dbReference>